<dbReference type="EnsemblPlants" id="evm.model.10.1218">
    <property type="protein sequence ID" value="cds.evm.model.10.1218"/>
    <property type="gene ID" value="evm.TU.10.1218"/>
</dbReference>
<sequence length="76" mass="8347">MSVNTLQSLPRPRRFRVSVNASFSDGRVAVGVVIIDDEGNVRSIFAKKFPRNCCNAPAHVLAKWGLNNNCNGFVDV</sequence>
<reference evidence="1" key="1">
    <citation type="submission" date="2021-03" db="UniProtKB">
        <authorList>
            <consortium name="EnsemblPlants"/>
        </authorList>
    </citation>
    <scope>IDENTIFICATION</scope>
</reference>
<protein>
    <submittedName>
        <fullName evidence="1">Uncharacterized protein</fullName>
    </submittedName>
</protein>
<evidence type="ECO:0000313" key="2">
    <source>
        <dbReference type="Proteomes" id="UP000596661"/>
    </source>
</evidence>
<dbReference type="Gramene" id="evm.model.10.1218">
    <property type="protein sequence ID" value="cds.evm.model.10.1218"/>
    <property type="gene ID" value="evm.TU.10.1218"/>
</dbReference>
<keyword evidence="2" id="KW-1185">Reference proteome</keyword>
<dbReference type="Proteomes" id="UP000596661">
    <property type="component" value="Unassembled WGS sequence"/>
</dbReference>
<evidence type="ECO:0000313" key="1">
    <source>
        <dbReference type="EnsemblPlants" id="cds.evm.model.10.1218"/>
    </source>
</evidence>
<organism evidence="1 2">
    <name type="scientific">Cannabis sativa</name>
    <name type="common">Hemp</name>
    <name type="synonym">Marijuana</name>
    <dbReference type="NCBI Taxonomy" id="3483"/>
    <lineage>
        <taxon>Eukaryota</taxon>
        <taxon>Viridiplantae</taxon>
        <taxon>Streptophyta</taxon>
        <taxon>Embryophyta</taxon>
        <taxon>Tracheophyta</taxon>
        <taxon>Spermatophyta</taxon>
        <taxon>Magnoliopsida</taxon>
        <taxon>eudicotyledons</taxon>
        <taxon>Gunneridae</taxon>
        <taxon>Pentapetalae</taxon>
        <taxon>rosids</taxon>
        <taxon>fabids</taxon>
        <taxon>Rosales</taxon>
        <taxon>Cannabaceae</taxon>
        <taxon>Cannabis</taxon>
    </lineage>
</organism>
<proteinExistence type="predicted"/>
<dbReference type="AlphaFoldDB" id="A0A803QIY7"/>
<dbReference type="EMBL" id="UZAU01000818">
    <property type="status" value="NOT_ANNOTATED_CDS"/>
    <property type="molecule type" value="Genomic_DNA"/>
</dbReference>
<accession>A0A803QIY7</accession>
<name>A0A803QIY7_CANSA</name>